<accession>A0ABP8JJJ1</accession>
<reference evidence="2" key="1">
    <citation type="journal article" date="2019" name="Int. J. Syst. Evol. Microbiol.">
        <title>The Global Catalogue of Microorganisms (GCM) 10K type strain sequencing project: providing services to taxonomists for standard genome sequencing and annotation.</title>
        <authorList>
            <consortium name="The Broad Institute Genomics Platform"/>
            <consortium name="The Broad Institute Genome Sequencing Center for Infectious Disease"/>
            <person name="Wu L."/>
            <person name="Ma J."/>
        </authorList>
    </citation>
    <scope>NUCLEOTIDE SEQUENCE [LARGE SCALE GENOMIC DNA]</scope>
    <source>
        <strain evidence="2">JCM 17924</strain>
    </source>
</reference>
<keyword evidence="2" id="KW-1185">Reference proteome</keyword>
<comment type="caution">
    <text evidence="1">The sequence shown here is derived from an EMBL/GenBank/DDBJ whole genome shotgun (WGS) entry which is preliminary data.</text>
</comment>
<organism evidence="1 2">
    <name type="scientific">Hymenobacter koreensis</name>
    <dbReference type="NCBI Taxonomy" id="1084523"/>
    <lineage>
        <taxon>Bacteria</taxon>
        <taxon>Pseudomonadati</taxon>
        <taxon>Bacteroidota</taxon>
        <taxon>Cytophagia</taxon>
        <taxon>Cytophagales</taxon>
        <taxon>Hymenobacteraceae</taxon>
        <taxon>Hymenobacter</taxon>
    </lineage>
</organism>
<dbReference type="Proteomes" id="UP001500454">
    <property type="component" value="Unassembled WGS sequence"/>
</dbReference>
<evidence type="ECO:0000313" key="2">
    <source>
        <dbReference type="Proteomes" id="UP001500454"/>
    </source>
</evidence>
<protein>
    <submittedName>
        <fullName evidence="1">Uncharacterized protein</fullName>
    </submittedName>
</protein>
<dbReference type="RefSeq" id="WP_345227376.1">
    <property type="nucleotide sequence ID" value="NZ_BAABHA010000015.1"/>
</dbReference>
<sequence>MSDKLNLAALHILNAYTSTTGDGVNVVVAMPVTGMETVTLERNGETKTIEREKGVGVALYALTLENYTAQQVKNPAVIPALDTLPYEYKY</sequence>
<evidence type="ECO:0000313" key="1">
    <source>
        <dbReference type="EMBL" id="GAA4391859.1"/>
    </source>
</evidence>
<proteinExistence type="predicted"/>
<dbReference type="EMBL" id="BAABHA010000015">
    <property type="protein sequence ID" value="GAA4391859.1"/>
    <property type="molecule type" value="Genomic_DNA"/>
</dbReference>
<name>A0ABP8JJJ1_9BACT</name>
<gene>
    <name evidence="1" type="ORF">GCM10023186_41640</name>
</gene>